<evidence type="ECO:0000313" key="6">
    <source>
        <dbReference type="Proteomes" id="UP000613512"/>
    </source>
</evidence>
<protein>
    <recommendedName>
        <fullName evidence="4">G5 domain-containing protein</fullName>
    </recommendedName>
</protein>
<dbReference type="Pfam" id="PF07501">
    <property type="entry name" value="G5"/>
    <property type="match status" value="1"/>
</dbReference>
<keyword evidence="3" id="KW-0472">Membrane</keyword>
<dbReference type="InterPro" id="IPR011098">
    <property type="entry name" value="G5_dom"/>
</dbReference>
<organism evidence="5 6">
    <name type="scientific">Ornithinibacillus halotolerans</name>
    <dbReference type="NCBI Taxonomy" id="1274357"/>
    <lineage>
        <taxon>Bacteria</taxon>
        <taxon>Bacillati</taxon>
        <taxon>Bacillota</taxon>
        <taxon>Bacilli</taxon>
        <taxon>Bacillales</taxon>
        <taxon>Bacillaceae</taxon>
        <taxon>Ornithinibacillus</taxon>
    </lineage>
</organism>
<evidence type="ECO:0000313" key="5">
    <source>
        <dbReference type="EMBL" id="GGA82130.1"/>
    </source>
</evidence>
<dbReference type="Gene3D" id="2.20.230.10">
    <property type="entry name" value="Resuscitation-promoting factor rpfb"/>
    <property type="match status" value="1"/>
</dbReference>
<dbReference type="AlphaFoldDB" id="A0A916S3V6"/>
<dbReference type="Proteomes" id="UP000613512">
    <property type="component" value="Unassembled WGS sequence"/>
</dbReference>
<feature type="region of interest" description="Disordered" evidence="2">
    <location>
        <begin position="475"/>
        <end position="503"/>
    </location>
</feature>
<sequence length="503" mass="56983">MILSKKTVTFSIILLLVLLIIGYFTYQSSTKFPKGSQIANVLVEGMNEKEARAMLEEKINMWESNEYIYATSEYDEIMIPKTIFTFQIDDTLEQLKQRTKSWFPLFKKSNMIQPLAIEVNEESEDFRNLPSYINVNETLSNASLIASNLSDNAVELVYSAETQEKYTTVASEAVVIPNGFSYLLIDNMIKQMHDTVLVPNATFSFIGALPEMKENQTEEINFVASQLYRTILQSNILVLERHSQGTIPEYTDPGLDVAINPSVDKDFLIYNPNETAFKLNLERDGSEFIVSLQSTAEVDSLIVHSNIVEEVEPRTIYRYSNDLAYGQSEVIQEGAQGVEVEVYQTVQGKEQLVSKDFYPPEPKIVLLPISSGLLAGDERMTESYEEGQNITDNTQPNEQTSDNRNGNVGVPPPPNGDSIRSITFYDFVMNYCESLVEKVENGLENSGEESGNEACLENLDNNQLQLLRIIWSTYNEDGSEEQQENSEEQDNDDEVEEKEIYVK</sequence>
<evidence type="ECO:0000256" key="3">
    <source>
        <dbReference type="SAM" id="Phobius"/>
    </source>
</evidence>
<feature type="compositionally biased region" description="Acidic residues" evidence="2">
    <location>
        <begin position="477"/>
        <end position="497"/>
    </location>
</feature>
<gene>
    <name evidence="5" type="ORF">GCM10008025_26710</name>
</gene>
<keyword evidence="6" id="KW-1185">Reference proteome</keyword>
<comment type="caution">
    <text evidence="5">The sequence shown here is derived from an EMBL/GenBank/DDBJ whole genome shotgun (WGS) entry which is preliminary data.</text>
</comment>
<dbReference type="SMART" id="SM01208">
    <property type="entry name" value="G5"/>
    <property type="match status" value="1"/>
</dbReference>
<dbReference type="PANTHER" id="PTHR35788:SF1">
    <property type="entry name" value="EXPORTED PROTEIN"/>
    <property type="match status" value="1"/>
</dbReference>
<evidence type="ECO:0000256" key="1">
    <source>
        <dbReference type="ARBA" id="ARBA00022729"/>
    </source>
</evidence>
<dbReference type="PROSITE" id="PS51109">
    <property type="entry name" value="G5"/>
    <property type="match status" value="1"/>
</dbReference>
<feature type="domain" description="G5" evidence="4">
    <location>
        <begin position="295"/>
        <end position="379"/>
    </location>
</feature>
<feature type="transmembrane region" description="Helical" evidence="3">
    <location>
        <begin position="7"/>
        <end position="26"/>
    </location>
</feature>
<feature type="compositionally biased region" description="Polar residues" evidence="2">
    <location>
        <begin position="386"/>
        <end position="404"/>
    </location>
</feature>
<evidence type="ECO:0000256" key="2">
    <source>
        <dbReference type="SAM" id="MobiDB-lite"/>
    </source>
</evidence>
<keyword evidence="1" id="KW-0732">Signal</keyword>
<dbReference type="PANTHER" id="PTHR35788">
    <property type="entry name" value="EXPORTED PROTEIN-RELATED"/>
    <property type="match status" value="1"/>
</dbReference>
<evidence type="ECO:0000259" key="4">
    <source>
        <dbReference type="PROSITE" id="PS51109"/>
    </source>
</evidence>
<dbReference type="EMBL" id="BMEY01000014">
    <property type="protein sequence ID" value="GGA82130.1"/>
    <property type="molecule type" value="Genomic_DNA"/>
</dbReference>
<keyword evidence="3" id="KW-0812">Transmembrane</keyword>
<proteinExistence type="predicted"/>
<name>A0A916S3V6_9BACI</name>
<keyword evidence="3" id="KW-1133">Transmembrane helix</keyword>
<feature type="region of interest" description="Disordered" evidence="2">
    <location>
        <begin position="381"/>
        <end position="417"/>
    </location>
</feature>
<dbReference type="RefSeq" id="WP_188385170.1">
    <property type="nucleotide sequence ID" value="NZ_BMEY01000014.1"/>
</dbReference>
<reference evidence="5" key="1">
    <citation type="journal article" date="2014" name="Int. J. Syst. Evol. Microbiol.">
        <title>Complete genome sequence of Corynebacterium casei LMG S-19264T (=DSM 44701T), isolated from a smear-ripened cheese.</title>
        <authorList>
            <consortium name="US DOE Joint Genome Institute (JGI-PGF)"/>
            <person name="Walter F."/>
            <person name="Albersmeier A."/>
            <person name="Kalinowski J."/>
            <person name="Ruckert C."/>
        </authorList>
    </citation>
    <scope>NUCLEOTIDE SEQUENCE</scope>
    <source>
        <strain evidence="5">CGMCC 1.12408</strain>
    </source>
</reference>
<reference evidence="5" key="2">
    <citation type="submission" date="2020-09" db="EMBL/GenBank/DDBJ databases">
        <authorList>
            <person name="Sun Q."/>
            <person name="Zhou Y."/>
        </authorList>
    </citation>
    <scope>NUCLEOTIDE SEQUENCE</scope>
    <source>
        <strain evidence="5">CGMCC 1.12408</strain>
    </source>
</reference>
<dbReference type="InterPro" id="IPR052913">
    <property type="entry name" value="Glycopeptide_resist_protein"/>
</dbReference>
<accession>A0A916S3V6</accession>